<proteinExistence type="predicted"/>
<dbReference type="AlphaFoldDB" id="A0A0L0CKX0"/>
<accession>A0A0L0CKX0</accession>
<evidence type="ECO:0000313" key="1">
    <source>
        <dbReference type="EMBL" id="KNC33013.1"/>
    </source>
</evidence>
<dbReference type="Proteomes" id="UP000037069">
    <property type="component" value="Unassembled WGS sequence"/>
</dbReference>
<protein>
    <submittedName>
        <fullName evidence="1">Uncharacterized protein</fullName>
    </submittedName>
</protein>
<dbReference type="EMBL" id="JRES01000245">
    <property type="protein sequence ID" value="KNC33013.1"/>
    <property type="molecule type" value="Genomic_DNA"/>
</dbReference>
<dbReference type="OMA" id="YLLHILW"/>
<sequence>MLFYQIQIIFQILVLILQVKYSKSLLYGRCSTLNNKLLTRLCIAQYPREIKLRYLDDHVIPNLNYAVFRVNDQNNHYFITHDLSDIHNCTNNLKILEADFLQCDQSVIKLKSARMVCLKHRTYVADELIDYCLGSWGTITKFVAMHYNEPSKLLKQASNKGKQLKDKLKFKFYLLHILWLLKSFLLHLINK</sequence>
<comment type="caution">
    <text evidence="1">The sequence shown here is derived from an EMBL/GenBank/DDBJ whole genome shotgun (WGS) entry which is preliminary data.</text>
</comment>
<keyword evidence="2" id="KW-1185">Reference proteome</keyword>
<reference evidence="1 2" key="1">
    <citation type="journal article" date="2015" name="Nat. Commun.">
        <title>Lucilia cuprina genome unlocks parasitic fly biology to underpin future interventions.</title>
        <authorList>
            <person name="Anstead C.A."/>
            <person name="Korhonen P.K."/>
            <person name="Young N.D."/>
            <person name="Hall R.S."/>
            <person name="Jex A.R."/>
            <person name="Murali S.C."/>
            <person name="Hughes D.S."/>
            <person name="Lee S.F."/>
            <person name="Perry T."/>
            <person name="Stroehlein A.J."/>
            <person name="Ansell B.R."/>
            <person name="Breugelmans B."/>
            <person name="Hofmann A."/>
            <person name="Qu J."/>
            <person name="Dugan S."/>
            <person name="Lee S.L."/>
            <person name="Chao H."/>
            <person name="Dinh H."/>
            <person name="Han Y."/>
            <person name="Doddapaneni H.V."/>
            <person name="Worley K.C."/>
            <person name="Muzny D.M."/>
            <person name="Ioannidis P."/>
            <person name="Waterhouse R.M."/>
            <person name="Zdobnov E.M."/>
            <person name="James P.J."/>
            <person name="Bagnall N.H."/>
            <person name="Kotze A.C."/>
            <person name="Gibbs R.A."/>
            <person name="Richards S."/>
            <person name="Batterham P."/>
            <person name="Gasser R.B."/>
        </authorList>
    </citation>
    <scope>NUCLEOTIDE SEQUENCE [LARGE SCALE GENOMIC DNA]</scope>
    <source>
        <strain evidence="1 2">LS</strain>
        <tissue evidence="1">Full body</tissue>
    </source>
</reference>
<evidence type="ECO:0000313" key="2">
    <source>
        <dbReference type="Proteomes" id="UP000037069"/>
    </source>
</evidence>
<organism evidence="1 2">
    <name type="scientific">Lucilia cuprina</name>
    <name type="common">Green bottle fly</name>
    <name type="synonym">Australian sheep blowfly</name>
    <dbReference type="NCBI Taxonomy" id="7375"/>
    <lineage>
        <taxon>Eukaryota</taxon>
        <taxon>Metazoa</taxon>
        <taxon>Ecdysozoa</taxon>
        <taxon>Arthropoda</taxon>
        <taxon>Hexapoda</taxon>
        <taxon>Insecta</taxon>
        <taxon>Pterygota</taxon>
        <taxon>Neoptera</taxon>
        <taxon>Endopterygota</taxon>
        <taxon>Diptera</taxon>
        <taxon>Brachycera</taxon>
        <taxon>Muscomorpha</taxon>
        <taxon>Oestroidea</taxon>
        <taxon>Calliphoridae</taxon>
        <taxon>Luciliinae</taxon>
        <taxon>Lucilia</taxon>
    </lineage>
</organism>
<gene>
    <name evidence="1" type="ORF">FF38_05295</name>
</gene>
<name>A0A0L0CKX0_LUCCU</name>